<dbReference type="SUPFAM" id="SSF52833">
    <property type="entry name" value="Thioredoxin-like"/>
    <property type="match status" value="1"/>
</dbReference>
<protein>
    <recommendedName>
        <fullName evidence="2">Thioredoxin domain-containing protein</fullName>
    </recommendedName>
</protein>
<evidence type="ECO:0000313" key="4">
    <source>
        <dbReference type="Proteomes" id="UP001500866"/>
    </source>
</evidence>
<evidence type="ECO:0000313" key="3">
    <source>
        <dbReference type="EMBL" id="GAA0601390.1"/>
    </source>
</evidence>
<evidence type="ECO:0000259" key="2">
    <source>
        <dbReference type="PROSITE" id="PS51352"/>
    </source>
</evidence>
<dbReference type="Gene3D" id="3.40.30.10">
    <property type="entry name" value="Glutaredoxin"/>
    <property type="match status" value="1"/>
</dbReference>
<dbReference type="PROSITE" id="PS00194">
    <property type="entry name" value="THIOREDOXIN_1"/>
    <property type="match status" value="1"/>
</dbReference>
<dbReference type="PROSITE" id="PS51352">
    <property type="entry name" value="THIOREDOXIN_2"/>
    <property type="match status" value="1"/>
</dbReference>
<proteinExistence type="predicted"/>
<reference evidence="4" key="1">
    <citation type="journal article" date="2019" name="Int. J. Syst. Evol. Microbiol.">
        <title>The Global Catalogue of Microorganisms (GCM) 10K type strain sequencing project: providing services to taxonomists for standard genome sequencing and annotation.</title>
        <authorList>
            <consortium name="The Broad Institute Genomics Platform"/>
            <consortium name="The Broad Institute Genome Sequencing Center for Infectious Disease"/>
            <person name="Wu L."/>
            <person name="Ma J."/>
        </authorList>
    </citation>
    <scope>NUCLEOTIDE SEQUENCE [LARGE SCALE GENOMIC DNA]</scope>
    <source>
        <strain evidence="4">JCM 15395</strain>
    </source>
</reference>
<dbReference type="InterPro" id="IPR017937">
    <property type="entry name" value="Thioredoxin_CS"/>
</dbReference>
<dbReference type="RefSeq" id="WP_343812216.1">
    <property type="nucleotide sequence ID" value="NZ_BAAADS010000012.1"/>
</dbReference>
<dbReference type="InterPro" id="IPR050553">
    <property type="entry name" value="Thioredoxin_ResA/DsbE_sf"/>
</dbReference>
<dbReference type="Proteomes" id="UP001500866">
    <property type="component" value="Unassembled WGS sequence"/>
</dbReference>
<organism evidence="3 4">
    <name type="scientific">Virgibacillus siamensis</name>
    <dbReference type="NCBI Taxonomy" id="480071"/>
    <lineage>
        <taxon>Bacteria</taxon>
        <taxon>Bacillati</taxon>
        <taxon>Bacillota</taxon>
        <taxon>Bacilli</taxon>
        <taxon>Bacillales</taxon>
        <taxon>Bacillaceae</taxon>
        <taxon>Virgibacillus</taxon>
    </lineage>
</organism>
<dbReference type="InterPro" id="IPR013766">
    <property type="entry name" value="Thioredoxin_domain"/>
</dbReference>
<sequence>MLQFVLKTLEGKTVSLSDFRGKRVIVNFWATWCPPCRAEIPDFQKLYEKKDVKILAVNLTDTEKSKKDVSTFVKEFEMTFPVLMDVDSDVAEMYQVQAYPTSYIIDSSGHIQYRALGAMNYELMIQELAKIK</sequence>
<dbReference type="InterPro" id="IPR036249">
    <property type="entry name" value="Thioredoxin-like_sf"/>
</dbReference>
<accession>A0ABP3R0Z1</accession>
<dbReference type="EMBL" id="BAAADS010000012">
    <property type="protein sequence ID" value="GAA0601390.1"/>
    <property type="molecule type" value="Genomic_DNA"/>
</dbReference>
<dbReference type="PANTHER" id="PTHR42852">
    <property type="entry name" value="THIOL:DISULFIDE INTERCHANGE PROTEIN DSBE"/>
    <property type="match status" value="1"/>
</dbReference>
<dbReference type="PANTHER" id="PTHR42852:SF13">
    <property type="entry name" value="PROTEIN DIPZ"/>
    <property type="match status" value="1"/>
</dbReference>
<evidence type="ECO:0000256" key="1">
    <source>
        <dbReference type="ARBA" id="ARBA00023157"/>
    </source>
</evidence>
<name>A0ABP3R0Z1_9BACI</name>
<comment type="caution">
    <text evidence="3">The sequence shown here is derived from an EMBL/GenBank/DDBJ whole genome shotgun (WGS) entry which is preliminary data.</text>
</comment>
<feature type="domain" description="Thioredoxin" evidence="2">
    <location>
        <begin position="1"/>
        <end position="132"/>
    </location>
</feature>
<dbReference type="Pfam" id="PF00578">
    <property type="entry name" value="AhpC-TSA"/>
    <property type="match status" value="1"/>
</dbReference>
<keyword evidence="4" id="KW-1185">Reference proteome</keyword>
<keyword evidence="1" id="KW-1015">Disulfide bond</keyword>
<gene>
    <name evidence="3" type="ORF">GCM10009001_17660</name>
</gene>
<dbReference type="InterPro" id="IPR000866">
    <property type="entry name" value="AhpC/TSA"/>
</dbReference>
<dbReference type="CDD" id="cd02966">
    <property type="entry name" value="TlpA_like_family"/>
    <property type="match status" value="1"/>
</dbReference>